<name>A0ABP7L2U9_9SPHN</name>
<keyword evidence="5" id="KW-0378">Hydrolase</keyword>
<keyword evidence="6 8" id="KW-1133">Transmembrane helix</keyword>
<reference evidence="10" key="1">
    <citation type="journal article" date="2019" name="Int. J. Syst. Evol. Microbiol.">
        <title>The Global Catalogue of Microorganisms (GCM) 10K type strain sequencing project: providing services to taxonomists for standard genome sequencing and annotation.</title>
        <authorList>
            <consortium name="The Broad Institute Genomics Platform"/>
            <consortium name="The Broad Institute Genome Sequencing Center for Infectious Disease"/>
            <person name="Wu L."/>
            <person name="Ma J."/>
        </authorList>
    </citation>
    <scope>NUCLEOTIDE SEQUENCE [LARGE SCALE GENOMIC DNA]</scope>
    <source>
        <strain evidence="10">JCM 17543</strain>
    </source>
</reference>
<dbReference type="NCBIfam" id="TIGR02602">
    <property type="entry name" value="8TM_EpsH"/>
    <property type="match status" value="1"/>
</dbReference>
<keyword evidence="4 8" id="KW-0812">Transmembrane</keyword>
<dbReference type="Proteomes" id="UP001500827">
    <property type="component" value="Unassembled WGS sequence"/>
</dbReference>
<keyword evidence="7 8" id="KW-0472">Membrane</keyword>
<dbReference type="InterPro" id="IPR026392">
    <property type="entry name" value="Exo/Archaeosortase_dom"/>
</dbReference>
<comment type="caution">
    <text evidence="9">The sequence shown here is derived from an EMBL/GenBank/DDBJ whole genome shotgun (WGS) entry which is preliminary data.</text>
</comment>
<evidence type="ECO:0000313" key="9">
    <source>
        <dbReference type="EMBL" id="GAA3893286.1"/>
    </source>
</evidence>
<feature type="transmembrane region" description="Helical" evidence="8">
    <location>
        <begin position="218"/>
        <end position="249"/>
    </location>
</feature>
<sequence>MLLVKTPAPKLLERSLSWPLAIFLLGLAAVLLPTMIDVARLTWTSEQGGHAPIIVATGAWLLWRELQSTRARARPGEPWLGSLMLAVCLILYVVGRITGVLEIEAGGMYLGIISAFYLLIGGPLLRALWFPILYLAAALPPPDQLVAAITQPLKIAISQFAVALLGALGYPIARAGVMIQISNYELFVAAACAGLNSIISLSAICLFYVYLRHRSDWLSFLVVGALIVPVAVFSNFVRVVALILITYYFGEAAAQGFMHEFAGLTLFVVALLTIFGVDALFNRLRNRKSLALA</sequence>
<evidence type="ECO:0000256" key="2">
    <source>
        <dbReference type="ARBA" id="ARBA00022475"/>
    </source>
</evidence>
<feature type="transmembrane region" description="Helical" evidence="8">
    <location>
        <begin position="16"/>
        <end position="36"/>
    </location>
</feature>
<evidence type="ECO:0000256" key="7">
    <source>
        <dbReference type="ARBA" id="ARBA00023136"/>
    </source>
</evidence>
<accession>A0ABP7L2U9</accession>
<organism evidence="9 10">
    <name type="scientific">Sphingomonas limnosediminicola</name>
    <dbReference type="NCBI Taxonomy" id="940133"/>
    <lineage>
        <taxon>Bacteria</taxon>
        <taxon>Pseudomonadati</taxon>
        <taxon>Pseudomonadota</taxon>
        <taxon>Alphaproteobacteria</taxon>
        <taxon>Sphingomonadales</taxon>
        <taxon>Sphingomonadaceae</taxon>
        <taxon>Sphingomonas</taxon>
    </lineage>
</organism>
<protein>
    <recommendedName>
        <fullName evidence="11">Exosortase</fullName>
    </recommendedName>
</protein>
<dbReference type="RefSeq" id="WP_344698644.1">
    <property type="nucleotide sequence ID" value="NZ_BAABBM010000001.1"/>
</dbReference>
<dbReference type="EMBL" id="BAABBM010000001">
    <property type="protein sequence ID" value="GAA3893286.1"/>
    <property type="molecule type" value="Genomic_DNA"/>
</dbReference>
<evidence type="ECO:0000256" key="1">
    <source>
        <dbReference type="ARBA" id="ARBA00004651"/>
    </source>
</evidence>
<evidence type="ECO:0000256" key="3">
    <source>
        <dbReference type="ARBA" id="ARBA00022670"/>
    </source>
</evidence>
<keyword evidence="3" id="KW-0645">Protease</keyword>
<evidence type="ECO:0000256" key="6">
    <source>
        <dbReference type="ARBA" id="ARBA00022989"/>
    </source>
</evidence>
<gene>
    <name evidence="9" type="ORF">GCM10022276_10600</name>
</gene>
<feature type="transmembrane region" description="Helical" evidence="8">
    <location>
        <begin position="115"/>
        <end position="139"/>
    </location>
</feature>
<feature type="transmembrane region" description="Helical" evidence="8">
    <location>
        <begin position="160"/>
        <end position="181"/>
    </location>
</feature>
<evidence type="ECO:0000256" key="4">
    <source>
        <dbReference type="ARBA" id="ARBA00022692"/>
    </source>
</evidence>
<feature type="transmembrane region" description="Helical" evidence="8">
    <location>
        <begin position="78"/>
        <end position="95"/>
    </location>
</feature>
<dbReference type="Pfam" id="PF09721">
    <property type="entry name" value="Exosortase_EpsH"/>
    <property type="match status" value="1"/>
</dbReference>
<evidence type="ECO:0000313" key="10">
    <source>
        <dbReference type="Proteomes" id="UP001500827"/>
    </source>
</evidence>
<feature type="transmembrane region" description="Helical" evidence="8">
    <location>
        <begin position="187"/>
        <end position="211"/>
    </location>
</feature>
<dbReference type="InterPro" id="IPR013426">
    <property type="entry name" value="EpsH-like"/>
</dbReference>
<dbReference type="NCBIfam" id="TIGR04178">
    <property type="entry name" value="exo_archaeo"/>
    <property type="match status" value="1"/>
</dbReference>
<dbReference type="NCBIfam" id="NF035943">
    <property type="entry name" value="exosort_XrtV"/>
    <property type="match status" value="1"/>
</dbReference>
<evidence type="ECO:0008006" key="11">
    <source>
        <dbReference type="Google" id="ProtNLM"/>
    </source>
</evidence>
<proteinExistence type="predicted"/>
<feature type="transmembrane region" description="Helical" evidence="8">
    <location>
        <begin position="261"/>
        <end position="281"/>
    </location>
</feature>
<dbReference type="InterPro" id="IPR019127">
    <property type="entry name" value="Exosortase"/>
</dbReference>
<keyword evidence="2" id="KW-1003">Cell membrane</keyword>
<evidence type="ECO:0000256" key="8">
    <source>
        <dbReference type="SAM" id="Phobius"/>
    </source>
</evidence>
<keyword evidence="10" id="KW-1185">Reference proteome</keyword>
<evidence type="ECO:0000256" key="5">
    <source>
        <dbReference type="ARBA" id="ARBA00022801"/>
    </source>
</evidence>
<comment type="subcellular location">
    <subcellularLocation>
        <location evidence="1">Cell membrane</location>
        <topology evidence="1">Multi-pass membrane protein</topology>
    </subcellularLocation>
</comment>